<name>A0A0C1LJ42_9BACT</name>
<dbReference type="SMART" id="SM00387">
    <property type="entry name" value="HATPase_c"/>
    <property type="match status" value="1"/>
</dbReference>
<dbReference type="SMART" id="SM00065">
    <property type="entry name" value="GAF"/>
    <property type="match status" value="1"/>
</dbReference>
<dbReference type="PROSITE" id="PS50109">
    <property type="entry name" value="HIS_KIN"/>
    <property type="match status" value="1"/>
</dbReference>
<feature type="signal peptide" evidence="13">
    <location>
        <begin position="1"/>
        <end position="32"/>
    </location>
</feature>
<dbReference type="InterPro" id="IPR011110">
    <property type="entry name" value="Reg_prop"/>
</dbReference>
<dbReference type="FunFam" id="3.30.565.10:FF:000010">
    <property type="entry name" value="Sensor histidine kinase RcsC"/>
    <property type="match status" value="1"/>
</dbReference>
<sequence length="1453" mass="163845">MRNYPRTNYKFLLSVTLFYGLLSLLPCTPSRAQNHAEQGLPFITNYTPKQYRGSPQVFAVMEDKDGIMYFGIQNALLEYDGVKWRKLTTNDAGSGLIRSFAKDKNGRIYFGDIGNFGYIDKDSLGQTKLVSFLPHVPDSLRNFYDVWTVYVTDRGTYFQSRERIFRINEKNEVKSWEPQTRFMYAFYQNGTYYVHEQGVGLLKMENDSLQLIPGSEFAGKERMQVMLPYGKDKLLLGLFYSGLFVFDGNSFRPLQTDVDQLLKESTLYKGIRTDNGDYVFSTTGKGLAIIGSDGKIIQLLNRGTGLQDESVYAVYPDSKGNIWLALDNGISKVEMSSPLTRFTSQSGIFTSTLTISRHLDQIYVGTTNGLLHFNPRSRYFENVKNIPQNQTFNLVSDGQTLYVPNDGLFAIKDARVSNIRSSIGGDMQLSGVHILKDHPDVLLGGSTFGVAIFYRERPGSLFSYLGYIPDMQEQYWTFGENNDGTFWAGTQSGVIYLVTPAFDSQGKPDLSKFKYRKYDEKDGFRNALGGVWHVKDENYFPADTLIYRFDQKKQRFFKDTTFASTWLGRGVEQFDMVGDSAGTVWIRFGEQTIIAEPQPDGKYRINKTALLPVADQTVVGKIYPDKDGIVWFCTTDGLVRYDSKIKKDYDLPFKTLMRFVSASNTNNRNNALRFEYAAPFYEQEEKTLYQSWLEGFEDGWSHWDNNYYKEYTNLPEGEYRFHVRARNVYRKLSEEAVYSFTVHPPWWRTWWAYVLYLLALIGLVYGYILYRTRHLKEKHRELEKLVSDRTFQLSQRVEELAVINNVQDALVREMDLQAVSKQSLDSLIRLVGDQLLELFRANIVYVALLDPRTKTISFPYQVGDDLPPMKLGEGLTSRIILSGEPLLINKDVTRTSNELGFAAIGIPAASYLGVPIPVGEEVIGVLSVQSTEKMNRFTTDDQRLLTTIAGSVGMAFRKAKLFDELQTAKMEAEEARKTAEKANAAKSAFLSTVSHELRTPLTSVLGFAKIIRKRLEEKIFPSIDKADPKTEKAAQQVSENLHVVISEGERLTHLINDVLDLAKIEAGKMEWNMGEVSMAEVMERAIAATSSLLEHKNLQLERNIAANIPPVYGDHDKLIQVIVNLISNAVKFTNEGKITCSAYVKDNELQVSVADTGIGIAAADHKAVFEQFKQVGGDTLTDKPKGTGLGLPICKEIVEHHNGHIWLESEPGKGSTFFFALPLQEKAAIKPIQLDALLQQLKVQMAGTALNKGNTSILVVDDDNSIRSLLQQELSEAGYHVEEASNGKEAIAAIRKQRPDLVILDIMMPEMNGFDVAAILKNDPLTMDIPIIVLSIVQDKTRGYRIGVDRYLTKPINTTELFAEVGHLLEQGKSRKKVMVVDVDSTAIKSLSDVLQAKGYQVVESDGNELAEKVVASQPDIVIINSILSAKQEIVHALRFEKGMENVLFLVYQ</sequence>
<dbReference type="Gene3D" id="3.30.450.40">
    <property type="match status" value="1"/>
</dbReference>
<feature type="chain" id="PRO_5002135679" description="histidine kinase" evidence="13">
    <location>
        <begin position="33"/>
        <end position="1453"/>
    </location>
</feature>
<dbReference type="SMART" id="SM00388">
    <property type="entry name" value="HisKA"/>
    <property type="match status" value="1"/>
</dbReference>
<dbReference type="OrthoDB" id="9806995at2"/>
<dbReference type="InterPro" id="IPR005467">
    <property type="entry name" value="His_kinase_dom"/>
</dbReference>
<keyword evidence="12" id="KW-1133">Transmembrane helix</keyword>
<evidence type="ECO:0000256" key="7">
    <source>
        <dbReference type="ARBA" id="ARBA00023015"/>
    </source>
</evidence>
<dbReference type="EC" id="2.7.13.3" evidence="2"/>
<dbReference type="CDD" id="cd16922">
    <property type="entry name" value="HATPase_EvgS-ArcB-TorS-like"/>
    <property type="match status" value="1"/>
</dbReference>
<evidence type="ECO:0000256" key="13">
    <source>
        <dbReference type="SAM" id="SignalP"/>
    </source>
</evidence>
<dbReference type="Gene3D" id="3.30.565.10">
    <property type="entry name" value="Histidine kinase-like ATPase, C-terminal domain"/>
    <property type="match status" value="1"/>
</dbReference>
<feature type="domain" description="Histidine kinase" evidence="14">
    <location>
        <begin position="992"/>
        <end position="1225"/>
    </location>
</feature>
<evidence type="ECO:0000256" key="3">
    <source>
        <dbReference type="ARBA" id="ARBA00022553"/>
    </source>
</evidence>
<dbReference type="Pfam" id="PF13185">
    <property type="entry name" value="GAF_2"/>
    <property type="match status" value="1"/>
</dbReference>
<dbReference type="Pfam" id="PF02518">
    <property type="entry name" value="HATPase_c"/>
    <property type="match status" value="1"/>
</dbReference>
<dbReference type="SUPFAM" id="SSF55874">
    <property type="entry name" value="ATPase domain of HSP90 chaperone/DNA topoisomerase II/histidine kinase"/>
    <property type="match status" value="1"/>
</dbReference>
<evidence type="ECO:0000259" key="15">
    <source>
        <dbReference type="PROSITE" id="PS50110"/>
    </source>
</evidence>
<dbReference type="SUPFAM" id="SSF55781">
    <property type="entry name" value="GAF domain-like"/>
    <property type="match status" value="1"/>
</dbReference>
<feature type="coiled-coil region" evidence="11">
    <location>
        <begin position="958"/>
        <end position="985"/>
    </location>
</feature>
<feature type="modified residue" description="4-aspartylphosphate" evidence="10">
    <location>
        <position position="1305"/>
    </location>
</feature>
<evidence type="ECO:0000256" key="6">
    <source>
        <dbReference type="ARBA" id="ARBA00023012"/>
    </source>
</evidence>
<dbReference type="InterPro" id="IPR036097">
    <property type="entry name" value="HisK_dim/P_sf"/>
</dbReference>
<evidence type="ECO:0000313" key="16">
    <source>
        <dbReference type="EMBL" id="KIC95418.1"/>
    </source>
</evidence>
<dbReference type="GO" id="GO:0003677">
    <property type="term" value="F:DNA binding"/>
    <property type="evidence" value="ECO:0007669"/>
    <property type="project" value="UniProtKB-KW"/>
</dbReference>
<reference evidence="16 17" key="1">
    <citation type="submission" date="2014-11" db="EMBL/GenBank/DDBJ databases">
        <title>Genome sequence of Flavihumibacter solisilvae 3-3.</title>
        <authorList>
            <person name="Zhou G."/>
            <person name="Li M."/>
            <person name="Wang G."/>
        </authorList>
    </citation>
    <scope>NUCLEOTIDE SEQUENCE [LARGE SCALE GENOMIC DNA]</scope>
    <source>
        <strain evidence="16 17">3-3</strain>
    </source>
</reference>
<keyword evidence="8" id="KW-0238">DNA-binding</keyword>
<keyword evidence="5" id="KW-0418">Kinase</keyword>
<keyword evidence="7" id="KW-0805">Transcription regulation</keyword>
<evidence type="ECO:0000256" key="8">
    <source>
        <dbReference type="ARBA" id="ARBA00023125"/>
    </source>
</evidence>
<dbReference type="InterPro" id="IPR029016">
    <property type="entry name" value="GAF-like_dom_sf"/>
</dbReference>
<gene>
    <name evidence="16" type="ORF">OI18_05865</name>
</gene>
<evidence type="ECO:0000256" key="1">
    <source>
        <dbReference type="ARBA" id="ARBA00000085"/>
    </source>
</evidence>
<keyword evidence="12" id="KW-0472">Membrane</keyword>
<evidence type="ECO:0000313" key="17">
    <source>
        <dbReference type="Proteomes" id="UP000031408"/>
    </source>
</evidence>
<evidence type="ECO:0000256" key="4">
    <source>
        <dbReference type="ARBA" id="ARBA00022679"/>
    </source>
</evidence>
<dbReference type="PANTHER" id="PTHR43547">
    <property type="entry name" value="TWO-COMPONENT HISTIDINE KINASE"/>
    <property type="match status" value="1"/>
</dbReference>
<evidence type="ECO:0000256" key="9">
    <source>
        <dbReference type="ARBA" id="ARBA00023163"/>
    </source>
</evidence>
<keyword evidence="13" id="KW-0732">Signal</keyword>
<dbReference type="SUPFAM" id="SSF52172">
    <property type="entry name" value="CheY-like"/>
    <property type="match status" value="2"/>
</dbReference>
<dbReference type="InterPro" id="IPR011006">
    <property type="entry name" value="CheY-like_superfamily"/>
</dbReference>
<dbReference type="FunFam" id="3.40.50.2300:FF:000001">
    <property type="entry name" value="DNA-binding response regulator PhoB"/>
    <property type="match status" value="1"/>
</dbReference>
<dbReference type="Gene3D" id="2.130.10.10">
    <property type="entry name" value="YVTN repeat-like/Quinoprotein amine dehydrogenase"/>
    <property type="match status" value="2"/>
</dbReference>
<dbReference type="SUPFAM" id="SSF63829">
    <property type="entry name" value="Calcium-dependent phosphotriesterase"/>
    <property type="match status" value="2"/>
</dbReference>
<dbReference type="PANTHER" id="PTHR43547:SF2">
    <property type="entry name" value="HYBRID SIGNAL TRANSDUCTION HISTIDINE KINASE C"/>
    <property type="match status" value="1"/>
</dbReference>
<dbReference type="STRING" id="1349421.OI18_05865"/>
<keyword evidence="11" id="KW-0175">Coiled coil</keyword>
<keyword evidence="12" id="KW-0812">Transmembrane</keyword>
<evidence type="ECO:0000256" key="11">
    <source>
        <dbReference type="SAM" id="Coils"/>
    </source>
</evidence>
<dbReference type="Gene3D" id="1.10.287.130">
    <property type="match status" value="1"/>
</dbReference>
<dbReference type="Pfam" id="PF07495">
    <property type="entry name" value="Y_Y_Y"/>
    <property type="match status" value="1"/>
</dbReference>
<dbReference type="InterPro" id="IPR004358">
    <property type="entry name" value="Sig_transdc_His_kin-like_C"/>
</dbReference>
<dbReference type="InterPro" id="IPR015943">
    <property type="entry name" value="WD40/YVTN_repeat-like_dom_sf"/>
</dbReference>
<evidence type="ECO:0000259" key="14">
    <source>
        <dbReference type="PROSITE" id="PS50109"/>
    </source>
</evidence>
<dbReference type="CDD" id="cd00082">
    <property type="entry name" value="HisKA"/>
    <property type="match status" value="1"/>
</dbReference>
<keyword evidence="4" id="KW-0808">Transferase</keyword>
<feature type="domain" description="Response regulatory" evidence="15">
    <location>
        <begin position="1256"/>
        <end position="1369"/>
    </location>
</feature>
<keyword evidence="9" id="KW-0804">Transcription</keyword>
<accession>A0A0C1LJ42</accession>
<dbReference type="Gene3D" id="3.40.50.2300">
    <property type="match status" value="2"/>
</dbReference>
<evidence type="ECO:0000256" key="10">
    <source>
        <dbReference type="PROSITE-ProRule" id="PRU00169"/>
    </source>
</evidence>
<proteinExistence type="predicted"/>
<dbReference type="InterPro" id="IPR011123">
    <property type="entry name" value="Y_Y_Y"/>
</dbReference>
<dbReference type="InterPro" id="IPR003594">
    <property type="entry name" value="HATPase_dom"/>
</dbReference>
<dbReference type="Proteomes" id="UP000031408">
    <property type="component" value="Unassembled WGS sequence"/>
</dbReference>
<dbReference type="InterPro" id="IPR036890">
    <property type="entry name" value="HATPase_C_sf"/>
</dbReference>
<evidence type="ECO:0000256" key="12">
    <source>
        <dbReference type="SAM" id="Phobius"/>
    </source>
</evidence>
<dbReference type="SUPFAM" id="SSF47384">
    <property type="entry name" value="Homodimeric domain of signal transducing histidine kinase"/>
    <property type="match status" value="1"/>
</dbReference>
<comment type="caution">
    <text evidence="16">The sequence shown here is derived from an EMBL/GenBank/DDBJ whole genome shotgun (WGS) entry which is preliminary data.</text>
</comment>
<dbReference type="PROSITE" id="PS50110">
    <property type="entry name" value="RESPONSE_REGULATORY"/>
    <property type="match status" value="1"/>
</dbReference>
<dbReference type="InterPro" id="IPR003018">
    <property type="entry name" value="GAF"/>
</dbReference>
<organism evidence="16 17">
    <name type="scientific">Flavihumibacter solisilvae</name>
    <dbReference type="NCBI Taxonomy" id="1349421"/>
    <lineage>
        <taxon>Bacteria</taxon>
        <taxon>Pseudomonadati</taxon>
        <taxon>Bacteroidota</taxon>
        <taxon>Chitinophagia</taxon>
        <taxon>Chitinophagales</taxon>
        <taxon>Chitinophagaceae</taxon>
        <taxon>Flavihumibacter</taxon>
    </lineage>
</organism>
<dbReference type="SMART" id="SM00448">
    <property type="entry name" value="REC"/>
    <property type="match status" value="1"/>
</dbReference>
<dbReference type="InterPro" id="IPR013783">
    <property type="entry name" value="Ig-like_fold"/>
</dbReference>
<protein>
    <recommendedName>
        <fullName evidence="2">histidine kinase</fullName>
        <ecNumber evidence="2">2.7.13.3</ecNumber>
    </recommendedName>
</protein>
<evidence type="ECO:0000256" key="2">
    <source>
        <dbReference type="ARBA" id="ARBA00012438"/>
    </source>
</evidence>
<comment type="catalytic activity">
    <reaction evidence="1">
        <text>ATP + protein L-histidine = ADP + protein N-phospho-L-histidine.</text>
        <dbReference type="EC" id="2.7.13.3"/>
    </reaction>
</comment>
<dbReference type="Pfam" id="PF07494">
    <property type="entry name" value="Reg_prop"/>
    <property type="match status" value="1"/>
</dbReference>
<dbReference type="EMBL" id="JSVC01000006">
    <property type="protein sequence ID" value="KIC95418.1"/>
    <property type="molecule type" value="Genomic_DNA"/>
</dbReference>
<keyword evidence="6" id="KW-0902">Two-component regulatory system</keyword>
<dbReference type="Pfam" id="PF00512">
    <property type="entry name" value="HisKA"/>
    <property type="match status" value="1"/>
</dbReference>
<dbReference type="InterPro" id="IPR001789">
    <property type="entry name" value="Sig_transdc_resp-reg_receiver"/>
</dbReference>
<dbReference type="InterPro" id="IPR003661">
    <property type="entry name" value="HisK_dim/P_dom"/>
</dbReference>
<feature type="transmembrane region" description="Helical" evidence="12">
    <location>
        <begin position="750"/>
        <end position="770"/>
    </location>
</feature>
<keyword evidence="3 10" id="KW-0597">Phosphoprotein</keyword>
<dbReference type="Pfam" id="PF00072">
    <property type="entry name" value="Response_reg"/>
    <property type="match status" value="1"/>
</dbReference>
<dbReference type="PRINTS" id="PR00344">
    <property type="entry name" value="BCTRLSENSOR"/>
</dbReference>
<dbReference type="GO" id="GO:0000155">
    <property type="term" value="F:phosphorelay sensor kinase activity"/>
    <property type="evidence" value="ECO:0007669"/>
    <property type="project" value="InterPro"/>
</dbReference>
<dbReference type="Gene3D" id="2.60.40.10">
    <property type="entry name" value="Immunoglobulins"/>
    <property type="match status" value="1"/>
</dbReference>
<keyword evidence="17" id="KW-1185">Reference proteome</keyword>
<evidence type="ECO:0000256" key="5">
    <source>
        <dbReference type="ARBA" id="ARBA00022777"/>
    </source>
</evidence>
<dbReference type="RefSeq" id="WP_039138007.1">
    <property type="nucleotide sequence ID" value="NZ_JSVC01000006.1"/>
</dbReference>